<dbReference type="OrthoDB" id="1432119at2"/>
<accession>A0A1H5XLU2</accession>
<name>A0A1H5XLU2_9FLAO</name>
<protein>
    <submittedName>
        <fullName evidence="1">Uncharacterized protein</fullName>
    </submittedName>
</protein>
<evidence type="ECO:0000313" key="1">
    <source>
        <dbReference type="EMBL" id="SEG12337.1"/>
    </source>
</evidence>
<dbReference type="AlphaFoldDB" id="A0A1H5XLU2"/>
<keyword evidence="2" id="KW-1185">Reference proteome</keyword>
<evidence type="ECO:0000313" key="2">
    <source>
        <dbReference type="Proteomes" id="UP000236737"/>
    </source>
</evidence>
<reference evidence="2" key="1">
    <citation type="submission" date="2016-10" db="EMBL/GenBank/DDBJ databases">
        <authorList>
            <person name="Varghese N."/>
            <person name="Submissions S."/>
        </authorList>
    </citation>
    <scope>NUCLEOTIDE SEQUENCE [LARGE SCALE GENOMIC DNA]</scope>
    <source>
        <strain evidence="2">CGMCC 1.9230</strain>
    </source>
</reference>
<organism evidence="1 2">
    <name type="scientific">Flavobacterium urumqiense</name>
    <dbReference type="NCBI Taxonomy" id="935224"/>
    <lineage>
        <taxon>Bacteria</taxon>
        <taxon>Pseudomonadati</taxon>
        <taxon>Bacteroidota</taxon>
        <taxon>Flavobacteriia</taxon>
        <taxon>Flavobacteriales</taxon>
        <taxon>Flavobacteriaceae</taxon>
        <taxon>Flavobacterium</taxon>
    </lineage>
</organism>
<sequence length="209" mass="24348">MIFNKEFKNAIQNLPGTEKDKLILRLLKRDLDLANRLYFELVSTQSVEDRREILQNNITVATKTMYDHFYSLGYLLMDMRSLSGDITEHVKITKDKYGEISFNLQMLNQVISLNKLHILNTKPQNTHTFCTYVNARAFKILILINALHEDYRIEFKADLKKLGLLISENSLLMKTAIYNGLDVKWLLENEIPTNIVAIHKEIRSNGFLK</sequence>
<dbReference type="RefSeq" id="WP_103999845.1">
    <property type="nucleotide sequence ID" value="NZ_FNVP01000006.1"/>
</dbReference>
<dbReference type="EMBL" id="FNVP01000006">
    <property type="protein sequence ID" value="SEG12337.1"/>
    <property type="molecule type" value="Genomic_DNA"/>
</dbReference>
<dbReference type="Proteomes" id="UP000236737">
    <property type="component" value="Unassembled WGS sequence"/>
</dbReference>
<proteinExistence type="predicted"/>
<gene>
    <name evidence="1" type="ORF">SAMN04488130_10690</name>
</gene>